<dbReference type="Proteomes" id="UP000306918">
    <property type="component" value="Unassembled WGS sequence"/>
</dbReference>
<evidence type="ECO:0000313" key="4">
    <source>
        <dbReference type="EMBL" id="THU35856.1"/>
    </source>
</evidence>
<dbReference type="EMBL" id="STFF01000006">
    <property type="protein sequence ID" value="THU35856.1"/>
    <property type="molecule type" value="Genomic_DNA"/>
</dbReference>
<dbReference type="InterPro" id="IPR012373">
    <property type="entry name" value="Ferrdict_sens_TM"/>
</dbReference>
<feature type="transmembrane region" description="Helical" evidence="1">
    <location>
        <begin position="100"/>
        <end position="120"/>
    </location>
</feature>
<protein>
    <submittedName>
        <fullName evidence="4">DUF4974 domain-containing protein</fullName>
    </submittedName>
</protein>
<dbReference type="PANTHER" id="PTHR30273">
    <property type="entry name" value="PERIPLASMIC SIGNAL SENSOR AND SIGMA FACTOR ACTIVATOR FECR-RELATED"/>
    <property type="match status" value="1"/>
</dbReference>
<sequence>MVDKNRILLLLEKYSRKETTIAEENELLAIVNQAGRNNSVQNELAKIFEETEPMPLPEGTRKEILAKIFTPAIPDEAGFNSASSEPEQAPVSRMFPVWKVAIAATVMLMLGAGSYFLFFAKAGKKAELAKTALPVSNDVKAPENNRAMIILENGEKVFLDSAGNGILASLDNVNVLKTANGKIVYSPVRGSVNEEAAYHTLFNPRGSKVQFLTLSDGTKVWLNNESSIKYPIVFTGNERKVEITGEAYFEVAKNAAKPFKVKKVNNDAVVQVLGTHFNMNTYDDEETIKVTLLEGSVKVGNLPAGRKEEEHAAGNPALVILKPGEQAVLGANSPFIIDHSPNLEQVMAWKNGMFVMEKSGIGSILKQIARWYDVDVVYENGVPEGTLSGEVPRDLTLSHVLKLLEYSGVNAIIDGKRIIVKG</sequence>
<feature type="domain" description="Protein FecR C-terminal" evidence="3">
    <location>
        <begin position="354"/>
        <end position="420"/>
    </location>
</feature>
<proteinExistence type="predicted"/>
<evidence type="ECO:0000256" key="1">
    <source>
        <dbReference type="SAM" id="Phobius"/>
    </source>
</evidence>
<dbReference type="PANTHER" id="PTHR30273:SF2">
    <property type="entry name" value="PROTEIN FECR"/>
    <property type="match status" value="1"/>
</dbReference>
<dbReference type="GO" id="GO:0016989">
    <property type="term" value="F:sigma factor antagonist activity"/>
    <property type="evidence" value="ECO:0007669"/>
    <property type="project" value="TreeGrafter"/>
</dbReference>
<feature type="domain" description="FecR protein" evidence="2">
    <location>
        <begin position="212"/>
        <end position="298"/>
    </location>
</feature>
<dbReference type="OrthoDB" id="1099963at2"/>
<keyword evidence="1" id="KW-0472">Membrane</keyword>
<dbReference type="Gene3D" id="3.55.50.30">
    <property type="match status" value="1"/>
</dbReference>
<reference evidence="4 5" key="1">
    <citation type="submission" date="2019-04" db="EMBL/GenBank/DDBJ databases">
        <title>Niastella caeni sp. nov., isolated from activated sludge.</title>
        <authorList>
            <person name="Sheng M."/>
        </authorList>
    </citation>
    <scope>NUCLEOTIDE SEQUENCE [LARGE SCALE GENOMIC DNA]</scope>
    <source>
        <strain evidence="4 5">HX-2-15</strain>
    </source>
</reference>
<keyword evidence="1" id="KW-1133">Transmembrane helix</keyword>
<name>A0A4V4H0A9_9BACT</name>
<dbReference type="InterPro" id="IPR006860">
    <property type="entry name" value="FecR"/>
</dbReference>
<evidence type="ECO:0000259" key="3">
    <source>
        <dbReference type="Pfam" id="PF16344"/>
    </source>
</evidence>
<dbReference type="Pfam" id="PF16344">
    <property type="entry name" value="FecR_C"/>
    <property type="match status" value="1"/>
</dbReference>
<comment type="caution">
    <text evidence="4">The sequence shown here is derived from an EMBL/GenBank/DDBJ whole genome shotgun (WGS) entry which is preliminary data.</text>
</comment>
<keyword evidence="1" id="KW-0812">Transmembrane</keyword>
<evidence type="ECO:0000313" key="5">
    <source>
        <dbReference type="Proteomes" id="UP000306918"/>
    </source>
</evidence>
<dbReference type="AlphaFoldDB" id="A0A4V4H0A9"/>
<evidence type="ECO:0000259" key="2">
    <source>
        <dbReference type="Pfam" id="PF04773"/>
    </source>
</evidence>
<dbReference type="Pfam" id="PF04773">
    <property type="entry name" value="FecR"/>
    <property type="match status" value="1"/>
</dbReference>
<keyword evidence="5" id="KW-1185">Reference proteome</keyword>
<dbReference type="RefSeq" id="WP_136579097.1">
    <property type="nucleotide sequence ID" value="NZ_STFF01000006.1"/>
</dbReference>
<dbReference type="InterPro" id="IPR032508">
    <property type="entry name" value="FecR_C"/>
</dbReference>
<dbReference type="Gene3D" id="2.60.120.1440">
    <property type="match status" value="1"/>
</dbReference>
<organism evidence="4 5">
    <name type="scientific">Niastella caeni</name>
    <dbReference type="NCBI Taxonomy" id="2569763"/>
    <lineage>
        <taxon>Bacteria</taxon>
        <taxon>Pseudomonadati</taxon>
        <taxon>Bacteroidota</taxon>
        <taxon>Chitinophagia</taxon>
        <taxon>Chitinophagales</taxon>
        <taxon>Chitinophagaceae</taxon>
        <taxon>Niastella</taxon>
    </lineage>
</organism>
<accession>A0A4V4H0A9</accession>
<gene>
    <name evidence="4" type="ORF">FAM09_20905</name>
</gene>